<gene>
    <name evidence="1" type="ORF">PSALAMII_LOCUS4845</name>
</gene>
<dbReference type="Proteomes" id="UP001152649">
    <property type="component" value="Unassembled WGS sequence"/>
</dbReference>
<dbReference type="SUPFAM" id="SSF48264">
    <property type="entry name" value="Cytochrome P450"/>
    <property type="match status" value="1"/>
</dbReference>
<protein>
    <submittedName>
        <fullName evidence="1">Uncharacterized protein</fullName>
    </submittedName>
</protein>
<dbReference type="GO" id="GO:0004497">
    <property type="term" value="F:monooxygenase activity"/>
    <property type="evidence" value="ECO:0007669"/>
    <property type="project" value="InterPro"/>
</dbReference>
<reference evidence="1" key="1">
    <citation type="submission" date="2021-07" db="EMBL/GenBank/DDBJ databases">
        <authorList>
            <person name="Branca A.L. A."/>
        </authorList>
    </citation>
    <scope>NUCLEOTIDE SEQUENCE</scope>
</reference>
<name>A0A9W4J0V0_9EURO</name>
<proteinExistence type="predicted"/>
<sequence>MGNQPNSYNFLYASITEAFRLVPPFAAVLSSFVQIEPGVWPRRRLVRENLDSQQTGKPAQAAFCPFSIGPRAFVAKDMAWVELSLIIARSLFRYDLRLPEDHVSLSPGCCAGLGCLSRKSP</sequence>
<dbReference type="OrthoDB" id="6133115at2759"/>
<evidence type="ECO:0000313" key="2">
    <source>
        <dbReference type="Proteomes" id="UP001152649"/>
    </source>
</evidence>
<comment type="caution">
    <text evidence="1">The sequence shown here is derived from an EMBL/GenBank/DDBJ whole genome shotgun (WGS) entry which is preliminary data.</text>
</comment>
<dbReference type="InterPro" id="IPR036396">
    <property type="entry name" value="Cyt_P450_sf"/>
</dbReference>
<accession>A0A9W4J0V0</accession>
<dbReference type="GO" id="GO:0005506">
    <property type="term" value="F:iron ion binding"/>
    <property type="evidence" value="ECO:0007669"/>
    <property type="project" value="InterPro"/>
</dbReference>
<evidence type="ECO:0000313" key="1">
    <source>
        <dbReference type="EMBL" id="CAG8372082.1"/>
    </source>
</evidence>
<dbReference type="Gene3D" id="1.10.630.10">
    <property type="entry name" value="Cytochrome P450"/>
    <property type="match status" value="1"/>
</dbReference>
<dbReference type="GO" id="GO:0020037">
    <property type="term" value="F:heme binding"/>
    <property type="evidence" value="ECO:0007669"/>
    <property type="project" value="InterPro"/>
</dbReference>
<dbReference type="GO" id="GO:0016705">
    <property type="term" value="F:oxidoreductase activity, acting on paired donors, with incorporation or reduction of molecular oxygen"/>
    <property type="evidence" value="ECO:0007669"/>
    <property type="project" value="InterPro"/>
</dbReference>
<dbReference type="EMBL" id="CAJVPG010000199">
    <property type="protein sequence ID" value="CAG8372082.1"/>
    <property type="molecule type" value="Genomic_DNA"/>
</dbReference>
<keyword evidence="2" id="KW-1185">Reference proteome</keyword>
<dbReference type="AlphaFoldDB" id="A0A9W4J0V0"/>
<organism evidence="1 2">
    <name type="scientific">Penicillium salamii</name>
    <dbReference type="NCBI Taxonomy" id="1612424"/>
    <lineage>
        <taxon>Eukaryota</taxon>
        <taxon>Fungi</taxon>
        <taxon>Dikarya</taxon>
        <taxon>Ascomycota</taxon>
        <taxon>Pezizomycotina</taxon>
        <taxon>Eurotiomycetes</taxon>
        <taxon>Eurotiomycetidae</taxon>
        <taxon>Eurotiales</taxon>
        <taxon>Aspergillaceae</taxon>
        <taxon>Penicillium</taxon>
    </lineage>
</organism>